<dbReference type="Proteomes" id="UP000235965">
    <property type="component" value="Unassembled WGS sequence"/>
</dbReference>
<name>A0A2J7QES7_9NEOP</name>
<gene>
    <name evidence="2" type="ORF">B7P43_G08552</name>
</gene>
<dbReference type="PANTHER" id="PTHR47326">
    <property type="entry name" value="TRANSPOSABLE ELEMENT TC3 TRANSPOSASE-LIKE PROTEIN"/>
    <property type="match status" value="1"/>
</dbReference>
<dbReference type="InterPro" id="IPR036397">
    <property type="entry name" value="RNaseH_sf"/>
</dbReference>
<comment type="caution">
    <text evidence="2">The sequence shown here is derived from an EMBL/GenBank/DDBJ whole genome shotgun (WGS) entry which is preliminary data.</text>
</comment>
<evidence type="ECO:0000313" key="3">
    <source>
        <dbReference type="Proteomes" id="UP000235965"/>
    </source>
</evidence>
<proteinExistence type="predicted"/>
<dbReference type="InParanoid" id="A0A2J7QES7"/>
<dbReference type="InterPro" id="IPR032135">
    <property type="entry name" value="DUF4817"/>
</dbReference>
<dbReference type="OrthoDB" id="9971063at2759"/>
<reference evidence="2 3" key="1">
    <citation type="submission" date="2017-12" db="EMBL/GenBank/DDBJ databases">
        <title>Hemimetabolous genomes reveal molecular basis of termite eusociality.</title>
        <authorList>
            <person name="Harrison M.C."/>
            <person name="Jongepier E."/>
            <person name="Robertson H.M."/>
            <person name="Arning N."/>
            <person name="Bitard-Feildel T."/>
            <person name="Chao H."/>
            <person name="Childers C.P."/>
            <person name="Dinh H."/>
            <person name="Doddapaneni H."/>
            <person name="Dugan S."/>
            <person name="Gowin J."/>
            <person name="Greiner C."/>
            <person name="Han Y."/>
            <person name="Hu H."/>
            <person name="Hughes D.S.T."/>
            <person name="Huylmans A.-K."/>
            <person name="Kemena C."/>
            <person name="Kremer L.P.M."/>
            <person name="Lee S.L."/>
            <person name="Lopez-Ezquerra A."/>
            <person name="Mallet L."/>
            <person name="Monroy-Kuhn J.M."/>
            <person name="Moser A."/>
            <person name="Murali S.C."/>
            <person name="Muzny D.M."/>
            <person name="Otani S."/>
            <person name="Piulachs M.-D."/>
            <person name="Poelchau M."/>
            <person name="Qu J."/>
            <person name="Schaub F."/>
            <person name="Wada-Katsumata A."/>
            <person name="Worley K.C."/>
            <person name="Xie Q."/>
            <person name="Ylla G."/>
            <person name="Poulsen M."/>
            <person name="Gibbs R.A."/>
            <person name="Schal C."/>
            <person name="Richards S."/>
            <person name="Belles X."/>
            <person name="Korb J."/>
            <person name="Bornberg-Bauer E."/>
        </authorList>
    </citation>
    <scope>NUCLEOTIDE SEQUENCE [LARGE SCALE GENOMIC DNA]</scope>
    <source>
        <tissue evidence="2">Whole body</tissue>
    </source>
</reference>
<dbReference type="Pfam" id="PF16087">
    <property type="entry name" value="DUF4817"/>
    <property type="match status" value="1"/>
</dbReference>
<protein>
    <recommendedName>
        <fullName evidence="1">DUF4817 domain-containing protein</fullName>
    </recommendedName>
</protein>
<dbReference type="EMBL" id="NEVH01015305">
    <property type="protein sequence ID" value="PNF27089.1"/>
    <property type="molecule type" value="Genomic_DNA"/>
</dbReference>
<evidence type="ECO:0000259" key="1">
    <source>
        <dbReference type="Pfam" id="PF16087"/>
    </source>
</evidence>
<dbReference type="GO" id="GO:0003676">
    <property type="term" value="F:nucleic acid binding"/>
    <property type="evidence" value="ECO:0007669"/>
    <property type="project" value="InterPro"/>
</dbReference>
<accession>A0A2J7QES7</accession>
<sequence>MATFTGAERVRCVFWFEETKSATQVQRKFRTQYRKEPPSRPTIYSWHKNFIQTGFSVRHAKSPGRPRVSDATVEQIRESFVRSPRKSTPRASRETGIPNVTVWRVLRKRLHLKSYKLSIVQHLTVADKVVRKEFCMKMFHRMQDDEKFLDSVILSDESTFHVSGNVNTHNCRIWGNENPRVALEHVRDSPNVNVFCTLSKERVYGPFFFMETTITGIAYLDMLQEFLIPQLDEDVQEGRIHFQQDVAPPHYLGEVREYFNTLFPGRWIGGGAPIAWPPRSPDLTPLDFFLWGFVNLYCRLAHKNNTTIATFADDIALLAANSDPVVTSQHLQHHLKLLQQWDRKWKIKIDQTKSVQVTFTTKRITFPPVTINNMRI</sequence>
<dbReference type="Gene3D" id="3.30.420.10">
    <property type="entry name" value="Ribonuclease H-like superfamily/Ribonuclease H"/>
    <property type="match status" value="1"/>
</dbReference>
<evidence type="ECO:0000313" key="2">
    <source>
        <dbReference type="EMBL" id="PNF27089.1"/>
    </source>
</evidence>
<organism evidence="2 3">
    <name type="scientific">Cryptotermes secundus</name>
    <dbReference type="NCBI Taxonomy" id="105785"/>
    <lineage>
        <taxon>Eukaryota</taxon>
        <taxon>Metazoa</taxon>
        <taxon>Ecdysozoa</taxon>
        <taxon>Arthropoda</taxon>
        <taxon>Hexapoda</taxon>
        <taxon>Insecta</taxon>
        <taxon>Pterygota</taxon>
        <taxon>Neoptera</taxon>
        <taxon>Polyneoptera</taxon>
        <taxon>Dictyoptera</taxon>
        <taxon>Blattodea</taxon>
        <taxon>Blattoidea</taxon>
        <taxon>Termitoidae</taxon>
        <taxon>Kalotermitidae</taxon>
        <taxon>Cryptotermitinae</taxon>
        <taxon>Cryptotermes</taxon>
    </lineage>
</organism>
<keyword evidence="3" id="KW-1185">Reference proteome</keyword>
<feature type="domain" description="DUF4817" evidence="1">
    <location>
        <begin position="5"/>
        <end position="54"/>
    </location>
</feature>
<dbReference type="PANTHER" id="PTHR47326:SF1">
    <property type="entry name" value="HTH PSQ-TYPE DOMAIN-CONTAINING PROTEIN"/>
    <property type="match status" value="1"/>
</dbReference>
<dbReference type="AlphaFoldDB" id="A0A2J7QES7"/>
<dbReference type="STRING" id="105785.A0A2J7QES7"/>